<dbReference type="EMBL" id="NAJP01000037">
    <property type="protein sequence ID" value="TKA39768.1"/>
    <property type="molecule type" value="Genomic_DNA"/>
</dbReference>
<evidence type="ECO:0008006" key="6">
    <source>
        <dbReference type="Google" id="ProtNLM"/>
    </source>
</evidence>
<comment type="caution">
    <text evidence="4">The sequence shown here is derived from an EMBL/GenBank/DDBJ whole genome shotgun (WGS) entry which is preliminary data.</text>
</comment>
<evidence type="ECO:0000313" key="5">
    <source>
        <dbReference type="Proteomes" id="UP000310066"/>
    </source>
</evidence>
<keyword evidence="2" id="KW-0472">Membrane</keyword>
<feature type="compositionally biased region" description="Low complexity" evidence="1">
    <location>
        <begin position="142"/>
        <end position="233"/>
    </location>
</feature>
<keyword evidence="2" id="KW-1133">Transmembrane helix</keyword>
<evidence type="ECO:0000256" key="1">
    <source>
        <dbReference type="SAM" id="MobiDB-lite"/>
    </source>
</evidence>
<evidence type="ECO:0000256" key="2">
    <source>
        <dbReference type="SAM" id="Phobius"/>
    </source>
</evidence>
<dbReference type="STRING" id="329885.A0A4U0UUP8"/>
<feature type="region of interest" description="Disordered" evidence="1">
    <location>
        <begin position="348"/>
        <end position="386"/>
    </location>
</feature>
<organism evidence="4 5">
    <name type="scientific">Friedmanniomyces endolithicus</name>
    <dbReference type="NCBI Taxonomy" id="329885"/>
    <lineage>
        <taxon>Eukaryota</taxon>
        <taxon>Fungi</taxon>
        <taxon>Dikarya</taxon>
        <taxon>Ascomycota</taxon>
        <taxon>Pezizomycotina</taxon>
        <taxon>Dothideomycetes</taxon>
        <taxon>Dothideomycetidae</taxon>
        <taxon>Mycosphaerellales</taxon>
        <taxon>Teratosphaeriaceae</taxon>
        <taxon>Friedmanniomyces</taxon>
    </lineage>
</organism>
<dbReference type="Proteomes" id="UP000310066">
    <property type="component" value="Unassembled WGS sequence"/>
</dbReference>
<sequence length="423" mass="43520">MRSLYTTLTTALVLLTTLHIGSATAQNCYYPDGNLTKGPDAACSSGGGACCPYQWECLSNGLCYLPTANYYGRYTCTDATWQSSSCPQLCTEGNTAVGDEALLQCSDGSWCCDGDRSFNCCTTANINYFLLPQGTSYASITSVPSPTPVASPVSGNSAASTSVATPTTPGGSSQPQSASSGGASSTTPSTTPPSSSASPPASSTSDSTSSPTTAASKSKSSSSTASSTPASTAVTTNTDGSLSTVVLYSTVSAAPVSSGQPSNGPSPSSSSTHMGLTIGLAAGIPVFLIACAIIAFLLWKRRKTSKQRHASSHLSEYEPVTTDKYGHQVGHVAPNGRASEIDSYPVAMGRSKSGHKSELQGSLHSPALSNASPKPPGYSPVSPNLNSVAEQPAELWGGYVPYRPRELNSKTRKEDEQGAMRYD</sequence>
<evidence type="ECO:0000313" key="4">
    <source>
        <dbReference type="EMBL" id="TKA39768.1"/>
    </source>
</evidence>
<dbReference type="AlphaFoldDB" id="A0A4U0UUP8"/>
<feature type="transmembrane region" description="Helical" evidence="2">
    <location>
        <begin position="274"/>
        <end position="299"/>
    </location>
</feature>
<keyword evidence="2" id="KW-0812">Transmembrane</keyword>
<protein>
    <recommendedName>
        <fullName evidence="6">Mid2 domain-containing protein</fullName>
    </recommendedName>
</protein>
<accession>A0A4U0UUP8</accession>
<feature type="compositionally biased region" description="Basic and acidic residues" evidence="1">
    <location>
        <begin position="403"/>
        <end position="423"/>
    </location>
</feature>
<name>A0A4U0UUP8_9PEZI</name>
<dbReference type="OrthoDB" id="5215637at2759"/>
<keyword evidence="3" id="KW-0732">Signal</keyword>
<feature type="signal peptide" evidence="3">
    <location>
        <begin position="1"/>
        <end position="25"/>
    </location>
</feature>
<feature type="region of interest" description="Disordered" evidence="1">
    <location>
        <begin position="399"/>
        <end position="423"/>
    </location>
</feature>
<gene>
    <name evidence="4" type="ORF">B0A54_08405</name>
</gene>
<proteinExistence type="predicted"/>
<feature type="chain" id="PRO_5020688782" description="Mid2 domain-containing protein" evidence="3">
    <location>
        <begin position="26"/>
        <end position="423"/>
    </location>
</feature>
<feature type="region of interest" description="Disordered" evidence="1">
    <location>
        <begin position="142"/>
        <end position="237"/>
    </location>
</feature>
<feature type="compositionally biased region" description="Polar residues" evidence="1">
    <location>
        <begin position="359"/>
        <end position="372"/>
    </location>
</feature>
<reference evidence="4 5" key="1">
    <citation type="submission" date="2017-03" db="EMBL/GenBank/DDBJ databases">
        <title>Genomes of endolithic fungi from Antarctica.</title>
        <authorList>
            <person name="Coleine C."/>
            <person name="Masonjones S."/>
            <person name="Stajich J.E."/>
        </authorList>
    </citation>
    <scope>NUCLEOTIDE SEQUENCE [LARGE SCALE GENOMIC DNA]</scope>
    <source>
        <strain evidence="4 5">CCFEE 5311</strain>
    </source>
</reference>
<evidence type="ECO:0000256" key="3">
    <source>
        <dbReference type="SAM" id="SignalP"/>
    </source>
</evidence>